<keyword evidence="6" id="KW-1133">Transmembrane helix</keyword>
<feature type="transmembrane region" description="Helical" evidence="6">
    <location>
        <begin position="21"/>
        <end position="40"/>
    </location>
</feature>
<feature type="binding site" evidence="5">
    <location>
        <position position="199"/>
    </location>
    <ligand>
        <name>Ca(2+)</name>
        <dbReference type="ChEBI" id="CHEBI:29108"/>
        <label>1</label>
        <note>catalytic</note>
    </ligand>
</feature>
<dbReference type="InterPro" id="IPR051288">
    <property type="entry name" value="Serum_paraoxonase/arylesterase"/>
</dbReference>
<keyword evidence="3" id="KW-1015">Disulfide bond</keyword>
<dbReference type="AlphaFoldDB" id="A0A3N4LDB6"/>
<evidence type="ECO:0000256" key="5">
    <source>
        <dbReference type="PIRSR" id="PIRSR602640-2"/>
    </source>
</evidence>
<keyword evidence="2" id="KW-0378">Hydrolase</keyword>
<evidence type="ECO:0000313" key="8">
    <source>
        <dbReference type="Proteomes" id="UP000267821"/>
    </source>
</evidence>
<dbReference type="GO" id="GO:0046872">
    <property type="term" value="F:metal ion binding"/>
    <property type="evidence" value="ECO:0007669"/>
    <property type="project" value="UniProtKB-KW"/>
</dbReference>
<dbReference type="Gene3D" id="2.120.10.30">
    <property type="entry name" value="TolB, C-terminal domain"/>
    <property type="match status" value="1"/>
</dbReference>
<dbReference type="InParanoid" id="A0A3N4LDB6"/>
<keyword evidence="6" id="KW-0472">Membrane</keyword>
<keyword evidence="5" id="KW-0106">Calcium</keyword>
<dbReference type="InterPro" id="IPR011042">
    <property type="entry name" value="6-blade_b-propeller_TolB-like"/>
</dbReference>
<evidence type="ECO:0000256" key="1">
    <source>
        <dbReference type="ARBA" id="ARBA00008595"/>
    </source>
</evidence>
<evidence type="ECO:0000256" key="3">
    <source>
        <dbReference type="ARBA" id="ARBA00023157"/>
    </source>
</evidence>
<evidence type="ECO:0008006" key="9">
    <source>
        <dbReference type="Google" id="ProtNLM"/>
    </source>
</evidence>
<keyword evidence="4" id="KW-0325">Glycoprotein</keyword>
<evidence type="ECO:0000256" key="6">
    <source>
        <dbReference type="SAM" id="Phobius"/>
    </source>
</evidence>
<keyword evidence="6" id="KW-0812">Transmembrane</keyword>
<gene>
    <name evidence="7" type="ORF">L211DRAFT_842412</name>
</gene>
<dbReference type="PANTHER" id="PTHR11799:SF30">
    <property type="entry name" value="SERUM PARAOXONASE_ARYLESTERASE 2"/>
    <property type="match status" value="1"/>
</dbReference>
<dbReference type="PANTHER" id="PTHR11799">
    <property type="entry name" value="PARAOXONASE"/>
    <property type="match status" value="1"/>
</dbReference>
<reference evidence="7 8" key="1">
    <citation type="journal article" date="2018" name="Nat. Ecol. Evol.">
        <title>Pezizomycetes genomes reveal the molecular basis of ectomycorrhizal truffle lifestyle.</title>
        <authorList>
            <person name="Murat C."/>
            <person name="Payen T."/>
            <person name="Noel B."/>
            <person name="Kuo A."/>
            <person name="Morin E."/>
            <person name="Chen J."/>
            <person name="Kohler A."/>
            <person name="Krizsan K."/>
            <person name="Balestrini R."/>
            <person name="Da Silva C."/>
            <person name="Montanini B."/>
            <person name="Hainaut M."/>
            <person name="Levati E."/>
            <person name="Barry K.W."/>
            <person name="Belfiori B."/>
            <person name="Cichocki N."/>
            <person name="Clum A."/>
            <person name="Dockter R.B."/>
            <person name="Fauchery L."/>
            <person name="Guy J."/>
            <person name="Iotti M."/>
            <person name="Le Tacon F."/>
            <person name="Lindquist E.A."/>
            <person name="Lipzen A."/>
            <person name="Malagnac F."/>
            <person name="Mello A."/>
            <person name="Molinier V."/>
            <person name="Miyauchi S."/>
            <person name="Poulain J."/>
            <person name="Riccioni C."/>
            <person name="Rubini A."/>
            <person name="Sitrit Y."/>
            <person name="Splivallo R."/>
            <person name="Traeger S."/>
            <person name="Wang M."/>
            <person name="Zifcakova L."/>
            <person name="Wipf D."/>
            <person name="Zambonelli A."/>
            <person name="Paolocci F."/>
            <person name="Nowrousian M."/>
            <person name="Ottonello S."/>
            <person name="Baldrian P."/>
            <person name="Spatafora J.W."/>
            <person name="Henrissat B."/>
            <person name="Nagy L.G."/>
            <person name="Aury J.M."/>
            <person name="Wincker P."/>
            <person name="Grigoriev I.V."/>
            <person name="Bonfante P."/>
            <person name="Martin F.M."/>
        </authorList>
    </citation>
    <scope>NUCLEOTIDE SEQUENCE [LARGE SCALE GENOMIC DNA]</scope>
    <source>
        <strain evidence="7 8">ATCC MYA-4762</strain>
    </source>
</reference>
<organism evidence="7 8">
    <name type="scientific">Terfezia boudieri ATCC MYA-4762</name>
    <dbReference type="NCBI Taxonomy" id="1051890"/>
    <lineage>
        <taxon>Eukaryota</taxon>
        <taxon>Fungi</taxon>
        <taxon>Dikarya</taxon>
        <taxon>Ascomycota</taxon>
        <taxon>Pezizomycotina</taxon>
        <taxon>Pezizomycetes</taxon>
        <taxon>Pezizales</taxon>
        <taxon>Pezizaceae</taxon>
        <taxon>Terfezia</taxon>
    </lineage>
</organism>
<proteinExistence type="inferred from homology"/>
<dbReference type="OrthoDB" id="5307922at2759"/>
<evidence type="ECO:0000256" key="4">
    <source>
        <dbReference type="ARBA" id="ARBA00023180"/>
    </source>
</evidence>
<name>A0A3N4LDB6_9PEZI</name>
<dbReference type="EMBL" id="ML121585">
    <property type="protein sequence ID" value="RPB19698.1"/>
    <property type="molecule type" value="Genomic_DNA"/>
</dbReference>
<dbReference type="SUPFAM" id="SSF63829">
    <property type="entry name" value="Calcium-dependent phosphotriesterase"/>
    <property type="match status" value="1"/>
</dbReference>
<accession>A0A3N4LDB6</accession>
<comment type="similarity">
    <text evidence="1">Belongs to the paraoxonase family.</text>
</comment>
<protein>
    <recommendedName>
        <fullName evidence="9">Calcium-dependent phosphotriesterase</fullName>
    </recommendedName>
</protein>
<dbReference type="Pfam" id="PF01731">
    <property type="entry name" value="Arylesterase"/>
    <property type="match status" value="1"/>
</dbReference>
<dbReference type="InterPro" id="IPR002640">
    <property type="entry name" value="Arylesterase"/>
</dbReference>
<keyword evidence="8" id="KW-1185">Reference proteome</keyword>
<comment type="cofactor">
    <cofactor evidence="5">
        <name>Ca(2+)</name>
        <dbReference type="ChEBI" id="CHEBI:29108"/>
    </cofactor>
    <text evidence="5">Binds 2 calcium ions per subunit.</text>
</comment>
<sequence length="467" mass="52220">MTPPTARRRVDAKAKGSQRPAWLLPLISTAFTLSLFWRQFSQKPPFFGVSVPEPNSNPTCSVQHQDILHNCEDIRLLPNESPWALLSCDKGRRQWFPIFSDFSAHAAEGELFLWNWRDAPSTPPILLPFKGALNENGTTAGDFHPLGVSIVPVEGSKHRIFVVNQARIGGLIEVLDFDMEMASFTHIQTIRNRQIHSPNAVVALDQDHFFVTTDMYFSRNWAPGVVVEAALGLPLGEILYVALTEDDDGKRSASVQLVSKIAVGTGIEIDRESKTLWASSLSNGIYEYNYDFQPKNTGVAETHNDPLFPITVTASKFIRISFWPDNIVFSPTTKKLTVSGVVSIKGFFTSMTSPEAKKPSSWTVELLPKLSRQELTMEEGRREMSLRMADPANNVLRREEMRWRTVFWDDGTTFGGVSTGSIVCFGKGRGEGYVGVSLMDRGVVVCENTPSVRGWLVKEKERVHEEL</sequence>
<evidence type="ECO:0000313" key="7">
    <source>
        <dbReference type="EMBL" id="RPB19698.1"/>
    </source>
</evidence>
<keyword evidence="5" id="KW-0479">Metal-binding</keyword>
<dbReference type="GO" id="GO:0004064">
    <property type="term" value="F:arylesterase activity"/>
    <property type="evidence" value="ECO:0007669"/>
    <property type="project" value="InterPro"/>
</dbReference>
<dbReference type="Proteomes" id="UP000267821">
    <property type="component" value="Unassembled WGS sequence"/>
</dbReference>
<evidence type="ECO:0000256" key="2">
    <source>
        <dbReference type="ARBA" id="ARBA00022801"/>
    </source>
</evidence>